<gene>
    <name evidence="2" type="ORF">K504DRAFT_393384</name>
</gene>
<sequence length="241" mass="27342">MDNTTPIPSIHILCMEEIYITAWNDAAKTYKLPASVKVSIHHDRLAELPSHVKFDAIVSPANSYGRMDGGFDDALSRAFSPKQDYLALTRIVQKRLYAEWRGYAPPGSCTMVDLGDASETLQGNEWGCRYLALCPTMKVPQNVLWDREVVYECVWALLTSVDKHNRKITEEAGEQEREIKSVLMTPLATGYGRWSPERWAAQAVLAIRHFMEAVENGNKWSLMVTFKALGHCEDLERTYDL</sequence>
<organism evidence="2 3">
    <name type="scientific">Pleomassaria siparia CBS 279.74</name>
    <dbReference type="NCBI Taxonomy" id="1314801"/>
    <lineage>
        <taxon>Eukaryota</taxon>
        <taxon>Fungi</taxon>
        <taxon>Dikarya</taxon>
        <taxon>Ascomycota</taxon>
        <taxon>Pezizomycotina</taxon>
        <taxon>Dothideomycetes</taxon>
        <taxon>Pleosporomycetidae</taxon>
        <taxon>Pleosporales</taxon>
        <taxon>Pleomassariaceae</taxon>
        <taxon>Pleomassaria</taxon>
    </lineage>
</organism>
<dbReference type="CDD" id="cd02900">
    <property type="entry name" value="Macro_Appr_pase"/>
    <property type="match status" value="1"/>
</dbReference>
<feature type="domain" description="Macro" evidence="1">
    <location>
        <begin position="37"/>
        <end position="203"/>
    </location>
</feature>
<evidence type="ECO:0000313" key="2">
    <source>
        <dbReference type="EMBL" id="KAF2702977.1"/>
    </source>
</evidence>
<protein>
    <submittedName>
        <fullName evidence="2">Macro domain-like protein</fullName>
    </submittedName>
</protein>
<accession>A0A6G1JS37</accession>
<dbReference type="SUPFAM" id="SSF52949">
    <property type="entry name" value="Macro domain-like"/>
    <property type="match status" value="1"/>
</dbReference>
<dbReference type="EMBL" id="MU005790">
    <property type="protein sequence ID" value="KAF2702977.1"/>
    <property type="molecule type" value="Genomic_DNA"/>
</dbReference>
<keyword evidence="3" id="KW-1185">Reference proteome</keyword>
<name>A0A6G1JS37_9PLEO</name>
<evidence type="ECO:0000259" key="1">
    <source>
        <dbReference type="SMART" id="SM00506"/>
    </source>
</evidence>
<dbReference type="Proteomes" id="UP000799428">
    <property type="component" value="Unassembled WGS sequence"/>
</dbReference>
<evidence type="ECO:0000313" key="3">
    <source>
        <dbReference type="Proteomes" id="UP000799428"/>
    </source>
</evidence>
<dbReference type="Gene3D" id="3.40.220.10">
    <property type="entry name" value="Leucine Aminopeptidase, subunit E, domain 1"/>
    <property type="match status" value="1"/>
</dbReference>
<reference evidence="2" key="1">
    <citation type="journal article" date="2020" name="Stud. Mycol.">
        <title>101 Dothideomycetes genomes: a test case for predicting lifestyles and emergence of pathogens.</title>
        <authorList>
            <person name="Haridas S."/>
            <person name="Albert R."/>
            <person name="Binder M."/>
            <person name="Bloem J."/>
            <person name="Labutti K."/>
            <person name="Salamov A."/>
            <person name="Andreopoulos B."/>
            <person name="Baker S."/>
            <person name="Barry K."/>
            <person name="Bills G."/>
            <person name="Bluhm B."/>
            <person name="Cannon C."/>
            <person name="Castanera R."/>
            <person name="Culley D."/>
            <person name="Daum C."/>
            <person name="Ezra D."/>
            <person name="Gonzalez J."/>
            <person name="Henrissat B."/>
            <person name="Kuo A."/>
            <person name="Liang C."/>
            <person name="Lipzen A."/>
            <person name="Lutzoni F."/>
            <person name="Magnuson J."/>
            <person name="Mondo S."/>
            <person name="Nolan M."/>
            <person name="Ohm R."/>
            <person name="Pangilinan J."/>
            <person name="Park H.-J."/>
            <person name="Ramirez L."/>
            <person name="Alfaro M."/>
            <person name="Sun H."/>
            <person name="Tritt A."/>
            <person name="Yoshinaga Y."/>
            <person name="Zwiers L.-H."/>
            <person name="Turgeon B."/>
            <person name="Goodwin S."/>
            <person name="Spatafora J."/>
            <person name="Crous P."/>
            <person name="Grigoriev I."/>
        </authorList>
    </citation>
    <scope>NUCLEOTIDE SEQUENCE</scope>
    <source>
        <strain evidence="2">CBS 279.74</strain>
    </source>
</reference>
<proteinExistence type="predicted"/>
<dbReference type="SMART" id="SM00506">
    <property type="entry name" value="A1pp"/>
    <property type="match status" value="1"/>
</dbReference>
<dbReference type="AlphaFoldDB" id="A0A6G1JS37"/>
<dbReference type="OrthoDB" id="6082470at2759"/>
<dbReference type="InterPro" id="IPR043472">
    <property type="entry name" value="Macro_dom-like"/>
</dbReference>
<dbReference type="InterPro" id="IPR002589">
    <property type="entry name" value="Macro_dom"/>
</dbReference>